<feature type="region of interest" description="Disordered" evidence="1">
    <location>
        <begin position="441"/>
        <end position="498"/>
    </location>
</feature>
<feature type="region of interest" description="Disordered" evidence="1">
    <location>
        <begin position="634"/>
        <end position="689"/>
    </location>
</feature>
<feature type="region of interest" description="Disordered" evidence="1">
    <location>
        <begin position="318"/>
        <end position="368"/>
    </location>
</feature>
<accession>A0AAN8EL90</accession>
<feature type="region of interest" description="Disordered" evidence="1">
    <location>
        <begin position="163"/>
        <end position="223"/>
    </location>
</feature>
<dbReference type="AlphaFoldDB" id="A0AAN8EL90"/>
<proteinExistence type="predicted"/>
<feature type="compositionally biased region" description="Low complexity" evidence="1">
    <location>
        <begin position="54"/>
        <end position="83"/>
    </location>
</feature>
<comment type="caution">
    <text evidence="2">The sequence shown here is derived from an EMBL/GenBank/DDBJ whole genome shotgun (WGS) entry which is preliminary data.</text>
</comment>
<evidence type="ECO:0000313" key="2">
    <source>
        <dbReference type="EMBL" id="KAK5958239.1"/>
    </source>
</evidence>
<dbReference type="EMBL" id="JAKLMC020000001">
    <property type="protein sequence ID" value="KAK5958239.1"/>
    <property type="molecule type" value="Genomic_DNA"/>
</dbReference>
<reference evidence="2 3" key="1">
    <citation type="submission" date="2022-12" db="EMBL/GenBank/DDBJ databases">
        <title>Genomic features and morphological characterization of a novel Knufia sp. strain isolated from spacecraft assembly facility.</title>
        <authorList>
            <person name="Teixeira M."/>
            <person name="Chander A.M."/>
            <person name="Stajich J.E."/>
            <person name="Venkateswaran K."/>
        </authorList>
    </citation>
    <scope>NUCLEOTIDE SEQUENCE [LARGE SCALE GENOMIC DNA]</scope>
    <source>
        <strain evidence="2 3">FJI-L2-BK-P2</strain>
    </source>
</reference>
<feature type="compositionally biased region" description="Basic and acidic residues" evidence="1">
    <location>
        <begin position="468"/>
        <end position="482"/>
    </location>
</feature>
<feature type="compositionally biased region" description="Basic and acidic residues" evidence="1">
    <location>
        <begin position="441"/>
        <end position="452"/>
    </location>
</feature>
<dbReference type="Proteomes" id="UP001316803">
    <property type="component" value="Unassembled WGS sequence"/>
</dbReference>
<protein>
    <submittedName>
        <fullName evidence="2">Uncharacterized protein</fullName>
    </submittedName>
</protein>
<feature type="compositionally biased region" description="Polar residues" evidence="1">
    <location>
        <begin position="321"/>
        <end position="348"/>
    </location>
</feature>
<feature type="region of interest" description="Disordered" evidence="1">
    <location>
        <begin position="42"/>
        <end position="120"/>
    </location>
</feature>
<evidence type="ECO:0000256" key="1">
    <source>
        <dbReference type="SAM" id="MobiDB-lite"/>
    </source>
</evidence>
<organism evidence="2 3">
    <name type="scientific">Knufia fluminis</name>
    <dbReference type="NCBI Taxonomy" id="191047"/>
    <lineage>
        <taxon>Eukaryota</taxon>
        <taxon>Fungi</taxon>
        <taxon>Dikarya</taxon>
        <taxon>Ascomycota</taxon>
        <taxon>Pezizomycotina</taxon>
        <taxon>Eurotiomycetes</taxon>
        <taxon>Chaetothyriomycetidae</taxon>
        <taxon>Chaetothyriales</taxon>
        <taxon>Trichomeriaceae</taxon>
        <taxon>Knufia</taxon>
    </lineage>
</organism>
<keyword evidence="3" id="KW-1185">Reference proteome</keyword>
<gene>
    <name evidence="2" type="ORF">OHC33_000081</name>
</gene>
<sequence>MSLTLDVKRAFRKSKYVKPVEEPCMNHLVDTTDPKARHILGLDATDVGPARNNSTSTTSTTKLRSTSFSDATTAAVSTGSATDTSKDDPALPDAKVKTSSVLLKRNRRPEVHQVQVKPQVSDTSLRSFYDKSRAPLNVSQQTSDSSSRDFALRLGVPSIISSSSQEMEHTKQLRFFSKSPKSKYDKNKLGPQDARPTTKSSQRSVVSFETPSDAGDSVLSQSTKSRISVARGILKASPKSPVPSRYQQEADERFAAPRATIDPARAKVNVRRPKAGAKNWFDGLDTDSSDGESTTLEPQILGDFATEVEAAFDTARIDSYPTRSSSKTPTASQTTTPMPQILQTTGHSTIGRPQELTSKPPLPRRSRKRKINRLAVADLTQQSVLLSCSSSDDEEGPMSAPESFQELARREIRESLMNGPWDESPIELGQAVTFNPKEPERTLQQIKEDAPRKPSVSGRGSSRQFTYLDDRSSGAPTQHDDLITSFPRTPSDTPSRGTSVRESILSENASIISTKLMTVTRQEESLIAAMRLKKTTMKRAQAAAHRQGALKLLELEGDRYKKPPHRAERRFHSPQSSNSPLRLSYLASPDTLRHGLRPDSGTTFQTDPTQQPSVRSSMATYLSEGSEDLQLPYSSIDGLPMGSSTAIPQSTHRRPEMPPRGTFLSDTTTTTTNTAPPAQWPTSSRSSARDSHVVVLDPLERHLLREEIPSQLFMEAPFLGWEARANMQTAH</sequence>
<feature type="compositionally biased region" description="Polar residues" evidence="1">
    <location>
        <begin position="486"/>
        <end position="498"/>
    </location>
</feature>
<feature type="compositionally biased region" description="Polar residues" evidence="1">
    <location>
        <begin position="600"/>
        <end position="614"/>
    </location>
</feature>
<evidence type="ECO:0000313" key="3">
    <source>
        <dbReference type="Proteomes" id="UP001316803"/>
    </source>
</evidence>
<name>A0AAN8EL90_9EURO</name>
<feature type="compositionally biased region" description="Polar residues" evidence="1">
    <location>
        <begin position="195"/>
        <end position="210"/>
    </location>
</feature>
<feature type="region of interest" description="Disordered" evidence="1">
    <location>
        <begin position="591"/>
        <end position="614"/>
    </location>
</feature>